<evidence type="ECO:0000313" key="2">
    <source>
        <dbReference type="EMBL" id="MDO1530825.1"/>
    </source>
</evidence>
<dbReference type="CDD" id="cd06588">
    <property type="entry name" value="PhnB_like"/>
    <property type="match status" value="1"/>
</dbReference>
<dbReference type="InterPro" id="IPR028973">
    <property type="entry name" value="PhnB-like"/>
</dbReference>
<dbReference type="Gene3D" id="3.10.180.10">
    <property type="entry name" value="2,3-Dihydroxybiphenyl 1,2-Dioxygenase, domain 1"/>
    <property type="match status" value="1"/>
</dbReference>
<dbReference type="SUPFAM" id="SSF54593">
    <property type="entry name" value="Glyoxalase/Bleomycin resistance protein/Dihydroxybiphenyl dioxygenase"/>
    <property type="match status" value="1"/>
</dbReference>
<dbReference type="RefSeq" id="WP_301802494.1">
    <property type="nucleotide sequence ID" value="NZ_JAUJZH010000001.1"/>
</dbReference>
<evidence type="ECO:0000313" key="3">
    <source>
        <dbReference type="Proteomes" id="UP001169027"/>
    </source>
</evidence>
<organism evidence="2 3">
    <name type="scientific">Variovorax ginsengisoli</name>
    <dbReference type="NCBI Taxonomy" id="363844"/>
    <lineage>
        <taxon>Bacteria</taxon>
        <taxon>Pseudomonadati</taxon>
        <taxon>Pseudomonadota</taxon>
        <taxon>Betaproteobacteria</taxon>
        <taxon>Burkholderiales</taxon>
        <taxon>Comamonadaceae</taxon>
        <taxon>Variovorax</taxon>
    </lineage>
</organism>
<comment type="caution">
    <text evidence="2">The sequence shown here is derived from an EMBL/GenBank/DDBJ whole genome shotgun (WGS) entry which is preliminary data.</text>
</comment>
<protein>
    <submittedName>
        <fullName evidence="2">VOC family protein</fullName>
    </submittedName>
</protein>
<dbReference type="PANTHER" id="PTHR33990:SF1">
    <property type="entry name" value="PROTEIN YJDN"/>
    <property type="match status" value="1"/>
</dbReference>
<evidence type="ECO:0000259" key="1">
    <source>
        <dbReference type="Pfam" id="PF06983"/>
    </source>
</evidence>
<name>A0ABT8RWK3_9BURK</name>
<reference evidence="2" key="1">
    <citation type="submission" date="2023-06" db="EMBL/GenBank/DDBJ databases">
        <authorList>
            <person name="Jiang Y."/>
            <person name="Liu Q."/>
        </authorList>
    </citation>
    <scope>NUCLEOTIDE SEQUENCE</scope>
    <source>
        <strain evidence="2">CGMCC 1.12090</strain>
    </source>
</reference>
<accession>A0ABT8RWK3</accession>
<dbReference type="InterPro" id="IPR029068">
    <property type="entry name" value="Glyas_Bleomycin-R_OHBP_Dase"/>
</dbReference>
<dbReference type="Pfam" id="PF06983">
    <property type="entry name" value="3-dmu-9_3-mt"/>
    <property type="match status" value="1"/>
</dbReference>
<proteinExistence type="predicted"/>
<gene>
    <name evidence="2" type="ORF">Q2T77_00885</name>
</gene>
<dbReference type="EMBL" id="JAUKVY010000001">
    <property type="protein sequence ID" value="MDO1530825.1"/>
    <property type="molecule type" value="Genomic_DNA"/>
</dbReference>
<sequence>MQAYLTFNGNAAEALAFYAQALGGKILFSMTFGESPMGAETPADYKDKIMHATLEARGHQLMASDAPPGYPLKGYHGFSLSVQAKDVKEGEKLFNALGAGGKVTMPYAPTFWSTGFGMLEDKFGVPWMVNCEQEPAKA</sequence>
<dbReference type="Proteomes" id="UP001169027">
    <property type="component" value="Unassembled WGS sequence"/>
</dbReference>
<keyword evidence="3" id="KW-1185">Reference proteome</keyword>
<feature type="domain" description="PhnB-like" evidence="1">
    <location>
        <begin position="3"/>
        <end position="129"/>
    </location>
</feature>
<dbReference type="PANTHER" id="PTHR33990">
    <property type="entry name" value="PROTEIN YJDN-RELATED"/>
    <property type="match status" value="1"/>
</dbReference>